<evidence type="ECO:0000256" key="6">
    <source>
        <dbReference type="ARBA" id="ARBA00023136"/>
    </source>
</evidence>
<evidence type="ECO:0000256" key="3">
    <source>
        <dbReference type="ARBA" id="ARBA00022475"/>
    </source>
</evidence>
<dbReference type="GO" id="GO:0005886">
    <property type="term" value="C:plasma membrane"/>
    <property type="evidence" value="ECO:0007669"/>
    <property type="project" value="UniProtKB-SubCell"/>
</dbReference>
<gene>
    <name evidence="9" type="ORF">H9716_02845</name>
</gene>
<dbReference type="PANTHER" id="PTHR42920:SF5">
    <property type="entry name" value="EAMA DOMAIN-CONTAINING PROTEIN"/>
    <property type="match status" value="1"/>
</dbReference>
<comment type="subcellular location">
    <subcellularLocation>
        <location evidence="1">Cell membrane</location>
        <topology evidence="1">Multi-pass membrane protein</topology>
    </subcellularLocation>
</comment>
<dbReference type="InterPro" id="IPR037185">
    <property type="entry name" value="EmrE-like"/>
</dbReference>
<keyword evidence="4 7" id="KW-0812">Transmembrane</keyword>
<feature type="transmembrane region" description="Helical" evidence="7">
    <location>
        <begin position="256"/>
        <end position="276"/>
    </location>
</feature>
<feature type="transmembrane region" description="Helical" evidence="7">
    <location>
        <begin position="112"/>
        <end position="130"/>
    </location>
</feature>
<sequence length="313" mass="33385">MKLKQSLLLLLAATIWGIAFVAQSAGMEYVGPYTFNCIRSILGGLVLIPVILVMDRAKKREDGGESPRFSDPARRKSEQKVLLMGGVCCGVALCLASNFQQLGIQYTTVGKAGFITACYIVIVPFLGLFFGKKVSAFVWGAVVLSVAGLYRLCMSGGEGIGGINQGDLLVLICAFLFSIHILVIDHFSPLTDGVKMSCIQFFVSGILSGIAMLLFEEPRLDDILAAALPILYAGIFSSGVGYTLQIVGQKGMNPTVASLILSLESSISVLAGWVLLGQSMSLREFSGCALMFGAIILAQIPAPQKRKETAREA</sequence>
<evidence type="ECO:0000256" key="1">
    <source>
        <dbReference type="ARBA" id="ARBA00004651"/>
    </source>
</evidence>
<dbReference type="Pfam" id="PF00892">
    <property type="entry name" value="EamA"/>
    <property type="match status" value="2"/>
</dbReference>
<reference evidence="9" key="1">
    <citation type="journal article" date="2021" name="PeerJ">
        <title>Extensive microbial diversity within the chicken gut microbiome revealed by metagenomics and culture.</title>
        <authorList>
            <person name="Gilroy R."/>
            <person name="Ravi A."/>
            <person name="Getino M."/>
            <person name="Pursley I."/>
            <person name="Horton D.L."/>
            <person name="Alikhan N.F."/>
            <person name="Baker D."/>
            <person name="Gharbi K."/>
            <person name="Hall N."/>
            <person name="Watson M."/>
            <person name="Adriaenssens E.M."/>
            <person name="Foster-Nyarko E."/>
            <person name="Jarju S."/>
            <person name="Secka A."/>
            <person name="Antonio M."/>
            <person name="Oren A."/>
            <person name="Chaudhuri R.R."/>
            <person name="La Ragione R."/>
            <person name="Hildebrand F."/>
            <person name="Pallen M.J."/>
        </authorList>
    </citation>
    <scope>NUCLEOTIDE SEQUENCE</scope>
    <source>
        <strain evidence="9">CHK188-4685</strain>
    </source>
</reference>
<feature type="transmembrane region" description="Helical" evidence="7">
    <location>
        <begin position="223"/>
        <end position="244"/>
    </location>
</feature>
<evidence type="ECO:0000313" key="10">
    <source>
        <dbReference type="Proteomes" id="UP000886804"/>
    </source>
</evidence>
<dbReference type="InterPro" id="IPR000620">
    <property type="entry name" value="EamA_dom"/>
</dbReference>
<dbReference type="EMBL" id="DWYS01000037">
    <property type="protein sequence ID" value="HJB06785.1"/>
    <property type="molecule type" value="Genomic_DNA"/>
</dbReference>
<evidence type="ECO:0000256" key="5">
    <source>
        <dbReference type="ARBA" id="ARBA00022989"/>
    </source>
</evidence>
<feature type="domain" description="EamA" evidence="8">
    <location>
        <begin position="166"/>
        <end position="297"/>
    </location>
</feature>
<evidence type="ECO:0000313" key="9">
    <source>
        <dbReference type="EMBL" id="HJB06785.1"/>
    </source>
</evidence>
<proteinExistence type="inferred from homology"/>
<comment type="similarity">
    <text evidence="2">Belongs to the EamA transporter family.</text>
</comment>
<evidence type="ECO:0000256" key="4">
    <source>
        <dbReference type="ARBA" id="ARBA00022692"/>
    </source>
</evidence>
<keyword evidence="5 7" id="KW-1133">Transmembrane helix</keyword>
<dbReference type="PANTHER" id="PTHR42920">
    <property type="entry name" value="OS03G0707200 PROTEIN-RELATED"/>
    <property type="match status" value="1"/>
</dbReference>
<feature type="transmembrane region" description="Helical" evidence="7">
    <location>
        <begin position="169"/>
        <end position="187"/>
    </location>
</feature>
<protein>
    <submittedName>
        <fullName evidence="9">DMT family transporter</fullName>
    </submittedName>
</protein>
<organism evidence="9 10">
    <name type="scientific">Candidatus Enterocloster faecavium</name>
    <dbReference type="NCBI Taxonomy" id="2838560"/>
    <lineage>
        <taxon>Bacteria</taxon>
        <taxon>Bacillati</taxon>
        <taxon>Bacillota</taxon>
        <taxon>Clostridia</taxon>
        <taxon>Lachnospirales</taxon>
        <taxon>Lachnospiraceae</taxon>
        <taxon>Enterocloster</taxon>
    </lineage>
</organism>
<feature type="transmembrane region" description="Helical" evidence="7">
    <location>
        <begin position="81"/>
        <end position="100"/>
    </location>
</feature>
<comment type="caution">
    <text evidence="9">The sequence shown here is derived from an EMBL/GenBank/DDBJ whole genome shotgun (WGS) entry which is preliminary data.</text>
</comment>
<dbReference type="Proteomes" id="UP000886804">
    <property type="component" value="Unassembled WGS sequence"/>
</dbReference>
<dbReference type="InterPro" id="IPR051258">
    <property type="entry name" value="Diverse_Substrate_Transporter"/>
</dbReference>
<keyword evidence="6 7" id="KW-0472">Membrane</keyword>
<feature type="transmembrane region" description="Helical" evidence="7">
    <location>
        <begin position="282"/>
        <end position="302"/>
    </location>
</feature>
<name>A0A9D2RJR0_9FIRM</name>
<evidence type="ECO:0000259" key="8">
    <source>
        <dbReference type="Pfam" id="PF00892"/>
    </source>
</evidence>
<feature type="transmembrane region" description="Helical" evidence="7">
    <location>
        <begin position="199"/>
        <end position="217"/>
    </location>
</feature>
<evidence type="ECO:0000256" key="7">
    <source>
        <dbReference type="SAM" id="Phobius"/>
    </source>
</evidence>
<feature type="transmembrane region" description="Helical" evidence="7">
    <location>
        <begin position="33"/>
        <end position="54"/>
    </location>
</feature>
<dbReference type="SUPFAM" id="SSF103481">
    <property type="entry name" value="Multidrug resistance efflux transporter EmrE"/>
    <property type="match status" value="2"/>
</dbReference>
<dbReference type="AlphaFoldDB" id="A0A9D2RJR0"/>
<evidence type="ECO:0000256" key="2">
    <source>
        <dbReference type="ARBA" id="ARBA00007362"/>
    </source>
</evidence>
<accession>A0A9D2RJR0</accession>
<feature type="domain" description="EamA" evidence="8">
    <location>
        <begin position="7"/>
        <end position="150"/>
    </location>
</feature>
<reference evidence="9" key="2">
    <citation type="submission" date="2021-04" db="EMBL/GenBank/DDBJ databases">
        <authorList>
            <person name="Gilroy R."/>
        </authorList>
    </citation>
    <scope>NUCLEOTIDE SEQUENCE</scope>
    <source>
        <strain evidence="9">CHK188-4685</strain>
    </source>
</reference>
<keyword evidence="3" id="KW-1003">Cell membrane</keyword>
<feature type="transmembrane region" description="Helical" evidence="7">
    <location>
        <begin position="137"/>
        <end position="157"/>
    </location>
</feature>